<feature type="region of interest" description="Disordered" evidence="1">
    <location>
        <begin position="97"/>
        <end position="154"/>
    </location>
</feature>
<dbReference type="InParanoid" id="A0A0V0R159"/>
<evidence type="ECO:0000256" key="1">
    <source>
        <dbReference type="SAM" id="MobiDB-lite"/>
    </source>
</evidence>
<sequence>MTAGLYKIRPLNAQINQEYFTEIFNCIYVVFKTSEDQIISSVCKNSNNNPIWSQPIGKLQFEIEIQIQKDSQTQIENEQTTVLDNNQQNEQEIIKRKGTISSNQKQIIGEKSPKKIIQPTNGSTKKSQKKQNSQIDNKKLQQYSQGKQKDQQQKNYSQILLNELEENKQKQIDEKVSSNNDVSPKKQKNIQIKDIQHKNGQELPQQSQQRQQQQQQQQFQLIPQINLKQSSNNSENYANTNDKQVLKLTKNNSFQLQTQQQQQQQINNSNSNSQKSQHGQQQQIINGVPINLQSQSQIKYQPRSNSQFYNIQGVQMNQINGDQQQIQFQQQNNQGSQPGQIIYHRYKTKFLQIKKYFFKNVQPQKKLNQIILNRGGSNSQVYQSPINFQNQNAGNYSQVSNFQVYGNQSTQKPQHFSNSSLFNTTFSSSSNQVYLPQNNTLARQMTVGSNVANNRISTQPANTNTAFSRVTYAQPQIISQPYMPNLSQPHNFVNRY</sequence>
<dbReference type="AlphaFoldDB" id="A0A0V0R159"/>
<reference evidence="2 3" key="1">
    <citation type="journal article" date="2015" name="Sci. Rep.">
        <title>Genome of the facultative scuticociliatosis pathogen Pseudocohnilembus persalinus provides insight into its virulence through horizontal gene transfer.</title>
        <authorList>
            <person name="Xiong J."/>
            <person name="Wang G."/>
            <person name="Cheng J."/>
            <person name="Tian M."/>
            <person name="Pan X."/>
            <person name="Warren A."/>
            <person name="Jiang C."/>
            <person name="Yuan D."/>
            <person name="Miao W."/>
        </authorList>
    </citation>
    <scope>NUCLEOTIDE SEQUENCE [LARGE SCALE GENOMIC DNA]</scope>
    <source>
        <strain evidence="2">36N120E</strain>
    </source>
</reference>
<comment type="caution">
    <text evidence="2">The sequence shown here is derived from an EMBL/GenBank/DDBJ whole genome shotgun (WGS) entry which is preliminary data.</text>
</comment>
<evidence type="ECO:0000313" key="2">
    <source>
        <dbReference type="EMBL" id="KRX08209.1"/>
    </source>
</evidence>
<proteinExistence type="predicted"/>
<gene>
    <name evidence="2" type="ORF">PPERSA_11686</name>
</gene>
<feature type="region of interest" description="Disordered" evidence="1">
    <location>
        <begin position="256"/>
        <end position="281"/>
    </location>
</feature>
<dbReference type="Proteomes" id="UP000054937">
    <property type="component" value="Unassembled WGS sequence"/>
</dbReference>
<accession>A0A0V0R159</accession>
<organism evidence="2 3">
    <name type="scientific">Pseudocohnilembus persalinus</name>
    <name type="common">Ciliate</name>
    <dbReference type="NCBI Taxonomy" id="266149"/>
    <lineage>
        <taxon>Eukaryota</taxon>
        <taxon>Sar</taxon>
        <taxon>Alveolata</taxon>
        <taxon>Ciliophora</taxon>
        <taxon>Intramacronucleata</taxon>
        <taxon>Oligohymenophorea</taxon>
        <taxon>Scuticociliatia</taxon>
        <taxon>Philasterida</taxon>
        <taxon>Pseudocohnilembidae</taxon>
        <taxon>Pseudocohnilembus</taxon>
    </lineage>
</organism>
<feature type="compositionally biased region" description="Low complexity" evidence="1">
    <location>
        <begin position="121"/>
        <end position="146"/>
    </location>
</feature>
<name>A0A0V0R159_PSEPJ</name>
<protein>
    <submittedName>
        <fullName evidence="2">Uncharacterized protein</fullName>
    </submittedName>
</protein>
<keyword evidence="3" id="KW-1185">Reference proteome</keyword>
<dbReference type="EMBL" id="LDAU01000069">
    <property type="protein sequence ID" value="KRX08209.1"/>
    <property type="molecule type" value="Genomic_DNA"/>
</dbReference>
<evidence type="ECO:0000313" key="3">
    <source>
        <dbReference type="Proteomes" id="UP000054937"/>
    </source>
</evidence>